<evidence type="ECO:0000256" key="3">
    <source>
        <dbReference type="ARBA" id="ARBA00022603"/>
    </source>
</evidence>
<dbReference type="InterPro" id="IPR014008">
    <property type="entry name" value="Cbl_synth_MTase_CbiT"/>
</dbReference>
<dbReference type="SUPFAM" id="SSF53335">
    <property type="entry name" value="S-adenosyl-L-methionine-dependent methyltransferases"/>
    <property type="match status" value="1"/>
</dbReference>
<evidence type="ECO:0000313" key="7">
    <source>
        <dbReference type="EMBL" id="BBD78207.1"/>
    </source>
</evidence>
<sequence length="426" mass="45161">MGGTMNPTVIGWLPGEPLLPAVTDALAQATLVFGAKGFAPLAERFAPNAHFEPFEAWLAQLPERCARAIVQGERVVVATTGDPLFHGAAAALLAHFGPDAVTVLPERSSVQLACARLGIPWHNATLVSAHGKVREPWSWKNAPHHPLRPVLVAAAHNRSPIVALTAPGAGATEIASALTELSLAHRYRISVAARIGLDGEALWRDLEPSQAAATAFPHPHIAILTSTTPGTEAAFGWDDDAYAQRQPEKGLITKREVRAVALALLALTPHDTVWDIGAGSGSVGLEAARLTPEGAVWAFEKNADDVAIALTNARRFHAANWTIRHTKAPAGLEEAPDPNAVFIGGSGGELAELLTYCWQRIAPGGRLIATFVTLENLATATAAMTALDAPWHATQLWAARTKPILAMHRFAAENPVWLVAATKEPS</sequence>
<dbReference type="GO" id="GO:0009236">
    <property type="term" value="P:cobalamin biosynthetic process"/>
    <property type="evidence" value="ECO:0007669"/>
    <property type="project" value="UniProtKB-UniPathway"/>
</dbReference>
<proteinExistence type="predicted"/>
<protein>
    <submittedName>
        <fullName evidence="7">Bifunctional cobalt-precorrin-7 (C(5))-methyltransferase/cobalt-precorrin-6B (C(15))-methyltransferase</fullName>
    </submittedName>
</protein>
<dbReference type="Gene3D" id="3.40.1010.10">
    <property type="entry name" value="Cobalt-precorrin-4 Transmethylase, Domain 1"/>
    <property type="match status" value="1"/>
</dbReference>
<dbReference type="NCBIfam" id="TIGR02467">
    <property type="entry name" value="CbiE"/>
    <property type="match status" value="1"/>
</dbReference>
<reference evidence="7 8" key="1">
    <citation type="submission" date="2018-04" db="EMBL/GenBank/DDBJ databases">
        <title>Complete genome sequence of Hydrogenophilus thermoluteolus TH-1.</title>
        <authorList>
            <person name="Arai H."/>
        </authorList>
    </citation>
    <scope>NUCLEOTIDE SEQUENCE [LARGE SCALE GENOMIC DNA]</scope>
    <source>
        <strain evidence="7 8">TH-1</strain>
    </source>
</reference>
<evidence type="ECO:0000259" key="6">
    <source>
        <dbReference type="Pfam" id="PF00590"/>
    </source>
</evidence>
<dbReference type="PIRSF" id="PIRSF036428">
    <property type="entry name" value="CobL"/>
    <property type="match status" value="1"/>
</dbReference>
<dbReference type="OrthoDB" id="9787825at2"/>
<keyword evidence="8" id="KW-1185">Reference proteome</keyword>
<evidence type="ECO:0000256" key="5">
    <source>
        <dbReference type="ARBA" id="ARBA00022691"/>
    </source>
</evidence>
<dbReference type="InterPro" id="IPR012818">
    <property type="entry name" value="CbiE"/>
</dbReference>
<dbReference type="InterPro" id="IPR050714">
    <property type="entry name" value="Cobalamin_biosynth_MTase"/>
</dbReference>
<dbReference type="UniPathway" id="UPA00148"/>
<dbReference type="Gene3D" id="3.40.50.150">
    <property type="entry name" value="Vaccinia Virus protein VP39"/>
    <property type="match status" value="1"/>
</dbReference>
<dbReference type="CDD" id="cd11644">
    <property type="entry name" value="Precorrin-6Y-MT"/>
    <property type="match status" value="1"/>
</dbReference>
<dbReference type="InterPro" id="IPR000878">
    <property type="entry name" value="4pyrrol_Mease"/>
</dbReference>
<comment type="pathway">
    <text evidence="1">Cofactor biosynthesis; adenosylcobalamin biosynthesis.</text>
</comment>
<dbReference type="InterPro" id="IPR014777">
    <property type="entry name" value="4pyrrole_Mease_sub1"/>
</dbReference>
<dbReference type="GO" id="GO:0032259">
    <property type="term" value="P:methylation"/>
    <property type="evidence" value="ECO:0007669"/>
    <property type="project" value="UniProtKB-KW"/>
</dbReference>
<accession>A0A2Z6E097</accession>
<evidence type="ECO:0000256" key="2">
    <source>
        <dbReference type="ARBA" id="ARBA00022573"/>
    </source>
</evidence>
<evidence type="ECO:0000256" key="1">
    <source>
        <dbReference type="ARBA" id="ARBA00004953"/>
    </source>
</evidence>
<dbReference type="GO" id="GO:0008276">
    <property type="term" value="F:protein methyltransferase activity"/>
    <property type="evidence" value="ECO:0007669"/>
    <property type="project" value="InterPro"/>
</dbReference>
<keyword evidence="2" id="KW-0169">Cobalamin biosynthesis</keyword>
<dbReference type="KEGG" id="htl:HPTL_1953"/>
<dbReference type="Pfam" id="PF01135">
    <property type="entry name" value="PCMT"/>
    <property type="match status" value="1"/>
</dbReference>
<evidence type="ECO:0000313" key="8">
    <source>
        <dbReference type="Proteomes" id="UP000262004"/>
    </source>
</evidence>
<dbReference type="PANTHER" id="PTHR43182:SF1">
    <property type="entry name" value="COBALT-PRECORRIN-7 C(5)-METHYLTRANSFERASE"/>
    <property type="match status" value="1"/>
</dbReference>
<dbReference type="CDD" id="cd02440">
    <property type="entry name" value="AdoMet_MTases"/>
    <property type="match status" value="1"/>
</dbReference>
<keyword evidence="4 7" id="KW-0808">Transferase</keyword>
<dbReference type="PANTHER" id="PTHR43182">
    <property type="entry name" value="COBALT-PRECORRIN-6B C(15)-METHYLTRANSFERASE (DECARBOXYLATING)"/>
    <property type="match status" value="1"/>
</dbReference>
<dbReference type="AlphaFoldDB" id="A0A2Z6E097"/>
<keyword evidence="3 7" id="KW-0489">Methyltransferase</keyword>
<dbReference type="InterPro" id="IPR014776">
    <property type="entry name" value="4pyrrole_Mease_sub2"/>
</dbReference>
<evidence type="ECO:0000256" key="4">
    <source>
        <dbReference type="ARBA" id="ARBA00022679"/>
    </source>
</evidence>
<dbReference type="SUPFAM" id="SSF53790">
    <property type="entry name" value="Tetrapyrrole methylase"/>
    <property type="match status" value="1"/>
</dbReference>
<dbReference type="NCBIfam" id="TIGR02469">
    <property type="entry name" value="CbiT"/>
    <property type="match status" value="1"/>
</dbReference>
<gene>
    <name evidence="7" type="ORF">HPTL_1953</name>
</gene>
<feature type="domain" description="Tetrapyrrole methylase" evidence="6">
    <location>
        <begin position="20"/>
        <end position="205"/>
    </location>
</feature>
<dbReference type="Proteomes" id="UP000262004">
    <property type="component" value="Chromosome"/>
</dbReference>
<organism evidence="7 8">
    <name type="scientific">Hydrogenophilus thermoluteolus</name>
    <name type="common">Pseudomonas hydrogenothermophila</name>
    <dbReference type="NCBI Taxonomy" id="297"/>
    <lineage>
        <taxon>Bacteria</taxon>
        <taxon>Pseudomonadati</taxon>
        <taxon>Pseudomonadota</taxon>
        <taxon>Hydrogenophilia</taxon>
        <taxon>Hydrogenophilales</taxon>
        <taxon>Hydrogenophilaceae</taxon>
        <taxon>Hydrogenophilus</taxon>
    </lineage>
</organism>
<dbReference type="Gene3D" id="3.30.950.10">
    <property type="entry name" value="Methyltransferase, Cobalt-precorrin-4 Transmethylase, Domain 2"/>
    <property type="match status" value="1"/>
</dbReference>
<dbReference type="InterPro" id="IPR029063">
    <property type="entry name" value="SAM-dependent_MTases_sf"/>
</dbReference>
<dbReference type="Pfam" id="PF00590">
    <property type="entry name" value="TP_methylase"/>
    <property type="match status" value="1"/>
</dbReference>
<keyword evidence="5" id="KW-0949">S-adenosyl-L-methionine</keyword>
<dbReference type="InterPro" id="IPR035996">
    <property type="entry name" value="4pyrrol_Methylase_sf"/>
</dbReference>
<dbReference type="InterPro" id="IPR006365">
    <property type="entry name" value="Cbl_synth_CobL"/>
</dbReference>
<name>A0A2Z6E097_HYDTE</name>
<dbReference type="EMBL" id="AP018558">
    <property type="protein sequence ID" value="BBD78207.1"/>
    <property type="molecule type" value="Genomic_DNA"/>
</dbReference>